<evidence type="ECO:0000256" key="1">
    <source>
        <dbReference type="ARBA" id="ARBA00004651"/>
    </source>
</evidence>
<accession>A0A1I2K7X2</accession>
<dbReference type="InterPro" id="IPR005171">
    <property type="entry name" value="Cyt_c_oxidase_su4_prok"/>
</dbReference>
<evidence type="ECO:0000313" key="8">
    <source>
        <dbReference type="EMBL" id="TDN96251.1"/>
    </source>
</evidence>
<dbReference type="InterPro" id="IPR011743">
    <property type="entry name" value="Caa3_sub_IV"/>
</dbReference>
<feature type="transmembrane region" description="Helical" evidence="6">
    <location>
        <begin position="72"/>
        <end position="94"/>
    </location>
</feature>
<dbReference type="RefSeq" id="WP_093921068.1">
    <property type="nucleotide sequence ID" value="NZ_FONW01000011.1"/>
</dbReference>
<evidence type="ECO:0000313" key="7">
    <source>
        <dbReference type="EMBL" id="SFF63222.1"/>
    </source>
</evidence>
<dbReference type="OrthoDB" id="1122616at2"/>
<dbReference type="NCBIfam" id="TIGR02229">
    <property type="entry name" value="caa3_sub_IV"/>
    <property type="match status" value="1"/>
</dbReference>
<reference evidence="7 9" key="1">
    <citation type="submission" date="2016-10" db="EMBL/GenBank/DDBJ databases">
        <authorList>
            <person name="de Groot N.N."/>
        </authorList>
    </citation>
    <scope>NUCLEOTIDE SEQUENCE [LARGE SCALE GENOMIC DNA]</scope>
    <source>
        <strain evidence="7 9">CGMCC 1.9156</strain>
    </source>
</reference>
<comment type="subcellular location">
    <subcellularLocation>
        <location evidence="1">Cell membrane</location>
        <topology evidence="1">Multi-pass membrane protein</topology>
    </subcellularLocation>
</comment>
<dbReference type="AlphaFoldDB" id="A0A1I2K7X2"/>
<evidence type="ECO:0000256" key="4">
    <source>
        <dbReference type="ARBA" id="ARBA00022989"/>
    </source>
</evidence>
<sequence>MENNEKHHIVSYRSYFVILLLLLLFTFISIAITQIELGSYNVAGALLLATIKSGLVLYFFMHLKFDKPYLKLMVGFVMAVFIAVIVITFFDYYYR</sequence>
<gene>
    <name evidence="8" type="ORF">DET52_11278</name>
    <name evidence="7" type="ORF">SAMN05216283_11160</name>
</gene>
<keyword evidence="3 6" id="KW-0812">Transmembrane</keyword>
<keyword evidence="4 6" id="KW-1133">Transmembrane helix</keyword>
<reference evidence="8 10" key="2">
    <citation type="submission" date="2019-03" db="EMBL/GenBank/DDBJ databases">
        <title>Freshwater and sediment microbial communities from various areas in North America, analyzing microbe dynamics in response to fracking.</title>
        <authorList>
            <person name="Lamendella R."/>
        </authorList>
    </citation>
    <scope>NUCLEOTIDE SEQUENCE [LARGE SCALE GENOMIC DNA]</scope>
    <source>
        <strain evidence="8 10">114D</strain>
    </source>
</reference>
<evidence type="ECO:0000256" key="6">
    <source>
        <dbReference type="SAM" id="Phobius"/>
    </source>
</evidence>
<name>A0A1I2K7X2_9BACT</name>
<dbReference type="STRING" id="655355.SAMN05216283_11160"/>
<keyword evidence="2" id="KW-1003">Cell membrane</keyword>
<dbReference type="Proteomes" id="UP000294848">
    <property type="component" value="Unassembled WGS sequence"/>
</dbReference>
<keyword evidence="5 6" id="KW-0472">Membrane</keyword>
<feature type="transmembrane region" description="Helical" evidence="6">
    <location>
        <begin position="38"/>
        <end position="60"/>
    </location>
</feature>
<evidence type="ECO:0000256" key="5">
    <source>
        <dbReference type="ARBA" id="ARBA00023136"/>
    </source>
</evidence>
<dbReference type="Pfam" id="PF03626">
    <property type="entry name" value="COX4_pro"/>
    <property type="match status" value="1"/>
</dbReference>
<evidence type="ECO:0000256" key="2">
    <source>
        <dbReference type="ARBA" id="ARBA00022475"/>
    </source>
</evidence>
<evidence type="ECO:0000313" key="9">
    <source>
        <dbReference type="Proteomes" id="UP000198964"/>
    </source>
</evidence>
<dbReference type="EMBL" id="FONW01000011">
    <property type="protein sequence ID" value="SFF63222.1"/>
    <property type="molecule type" value="Genomic_DNA"/>
</dbReference>
<dbReference type="GO" id="GO:0005886">
    <property type="term" value="C:plasma membrane"/>
    <property type="evidence" value="ECO:0007669"/>
    <property type="project" value="UniProtKB-SubCell"/>
</dbReference>
<protein>
    <submittedName>
        <fullName evidence="7">Cytochrome c oxidase subunit 4</fullName>
    </submittedName>
</protein>
<dbReference type="Proteomes" id="UP000198964">
    <property type="component" value="Unassembled WGS sequence"/>
</dbReference>
<feature type="transmembrane region" description="Helical" evidence="6">
    <location>
        <begin position="12"/>
        <end position="32"/>
    </location>
</feature>
<keyword evidence="9" id="KW-1185">Reference proteome</keyword>
<evidence type="ECO:0000313" key="10">
    <source>
        <dbReference type="Proteomes" id="UP000294848"/>
    </source>
</evidence>
<evidence type="ECO:0000256" key="3">
    <source>
        <dbReference type="ARBA" id="ARBA00022692"/>
    </source>
</evidence>
<dbReference type="EMBL" id="SNWI01000012">
    <property type="protein sequence ID" value="TDN96251.1"/>
    <property type="molecule type" value="Genomic_DNA"/>
</dbReference>
<proteinExistence type="predicted"/>
<organism evidence="7 9">
    <name type="scientific">Sunxiuqinia elliptica</name>
    <dbReference type="NCBI Taxonomy" id="655355"/>
    <lineage>
        <taxon>Bacteria</taxon>
        <taxon>Pseudomonadati</taxon>
        <taxon>Bacteroidota</taxon>
        <taxon>Bacteroidia</taxon>
        <taxon>Marinilabiliales</taxon>
        <taxon>Prolixibacteraceae</taxon>
        <taxon>Sunxiuqinia</taxon>
    </lineage>
</organism>